<reference evidence="2" key="1">
    <citation type="journal article" date="2019" name="Int. J. Syst. Evol. Microbiol.">
        <title>The Global Catalogue of Microorganisms (GCM) 10K type strain sequencing project: providing services to taxonomists for standard genome sequencing and annotation.</title>
        <authorList>
            <consortium name="The Broad Institute Genomics Platform"/>
            <consortium name="The Broad Institute Genome Sequencing Center for Infectious Disease"/>
            <person name="Wu L."/>
            <person name="Ma J."/>
        </authorList>
    </citation>
    <scope>NUCLEOTIDE SEQUENCE [LARGE SCALE GENOMIC DNA]</scope>
    <source>
        <strain evidence="2">NBRC 111980</strain>
    </source>
</reference>
<accession>A0ABQ5XSK9</accession>
<sequence>MIMMAHHLTELITPVAELIRHAEALRQRIDAIDAASTGITEGMRQNVLQPDAVYQLLDMISADLKSRADLLLRLLTTK</sequence>
<proteinExistence type="predicted"/>
<comment type="caution">
    <text evidence="1">The sequence shown here is derived from an EMBL/GenBank/DDBJ whole genome shotgun (WGS) entry which is preliminary data.</text>
</comment>
<organism evidence="1 2">
    <name type="scientific">Dyella acidisoli</name>
    <dbReference type="NCBI Taxonomy" id="1867834"/>
    <lineage>
        <taxon>Bacteria</taxon>
        <taxon>Pseudomonadati</taxon>
        <taxon>Pseudomonadota</taxon>
        <taxon>Gammaproteobacteria</taxon>
        <taxon>Lysobacterales</taxon>
        <taxon>Rhodanobacteraceae</taxon>
        <taxon>Dyella</taxon>
    </lineage>
</organism>
<evidence type="ECO:0000313" key="2">
    <source>
        <dbReference type="Proteomes" id="UP001156670"/>
    </source>
</evidence>
<name>A0ABQ5XSK9_9GAMM</name>
<evidence type="ECO:0008006" key="3">
    <source>
        <dbReference type="Google" id="ProtNLM"/>
    </source>
</evidence>
<keyword evidence="2" id="KW-1185">Reference proteome</keyword>
<evidence type="ECO:0000313" key="1">
    <source>
        <dbReference type="EMBL" id="GLQ93435.1"/>
    </source>
</evidence>
<protein>
    <recommendedName>
        <fullName evidence="3">DUF1484 family protein</fullName>
    </recommendedName>
</protein>
<dbReference type="EMBL" id="BSOB01000018">
    <property type="protein sequence ID" value="GLQ93435.1"/>
    <property type="molecule type" value="Genomic_DNA"/>
</dbReference>
<dbReference type="Proteomes" id="UP001156670">
    <property type="component" value="Unassembled WGS sequence"/>
</dbReference>
<gene>
    <name evidence="1" type="ORF">GCM10007901_23860</name>
</gene>